<protein>
    <recommendedName>
        <fullName evidence="4">HTH marR-type domain-containing protein</fullName>
    </recommendedName>
</protein>
<keyword evidence="3" id="KW-1185">Reference proteome</keyword>
<name>A0ABY6THG1_9CORY</name>
<keyword evidence="1" id="KW-0812">Transmembrane</keyword>
<feature type="transmembrane region" description="Helical" evidence="1">
    <location>
        <begin position="52"/>
        <end position="74"/>
    </location>
</feature>
<feature type="transmembrane region" description="Helical" evidence="1">
    <location>
        <begin position="95"/>
        <end position="120"/>
    </location>
</feature>
<organism evidence="2 3">
    <name type="scientific">Corynebacterium segmentosum</name>
    <dbReference type="NCBI Taxonomy" id="43990"/>
    <lineage>
        <taxon>Bacteria</taxon>
        <taxon>Bacillati</taxon>
        <taxon>Actinomycetota</taxon>
        <taxon>Actinomycetes</taxon>
        <taxon>Mycobacteriales</taxon>
        <taxon>Corynebacteriaceae</taxon>
        <taxon>Corynebacterium</taxon>
    </lineage>
</organism>
<reference evidence="2 3" key="1">
    <citation type="submission" date="2018-12" db="EMBL/GenBank/DDBJ databases">
        <authorList>
            <consortium name="Pathogen Informatics"/>
        </authorList>
    </citation>
    <scope>NUCLEOTIDE SEQUENCE [LARGE SCALE GENOMIC DNA]</scope>
    <source>
        <strain evidence="2 3">NCTC934</strain>
    </source>
</reference>
<evidence type="ECO:0008006" key="4">
    <source>
        <dbReference type="Google" id="ProtNLM"/>
    </source>
</evidence>
<dbReference type="EMBL" id="LR134408">
    <property type="protein sequence ID" value="VEH73462.1"/>
    <property type="molecule type" value="Genomic_DNA"/>
</dbReference>
<evidence type="ECO:0000313" key="2">
    <source>
        <dbReference type="EMBL" id="VEH73462.1"/>
    </source>
</evidence>
<evidence type="ECO:0000256" key="1">
    <source>
        <dbReference type="SAM" id="Phobius"/>
    </source>
</evidence>
<keyword evidence="1" id="KW-0472">Membrane</keyword>
<sequence length="263" mass="28311">MGDDTFELMAELAPLPARKLSQYRKRNEITPKEACLCGVPAGFALGFAQTGASYMLIGAAVFAVFAVIGLVPLIRHYPRSTGASQDVYLEGDYPAIAYWAPVIPIALPLAMAPLSAAGWLPDISLAPPVEGILTGAVSAFAFPLGLWAMDSQSFRIGRRRMQRIVAEDPLEGVTDHAMQLADAHLDILTALVTAGAVQGNTTTTNALSRLMQVELDPLSDALQELKKHGLVKVENIGLRSKVESWRISLTPTGVRCLYQIGKR</sequence>
<evidence type="ECO:0000313" key="3">
    <source>
        <dbReference type="Proteomes" id="UP000280707"/>
    </source>
</evidence>
<gene>
    <name evidence="2" type="ORF">NCTC934_01763</name>
</gene>
<keyword evidence="1" id="KW-1133">Transmembrane helix</keyword>
<accession>A0ABY6THG1</accession>
<dbReference type="Proteomes" id="UP000280707">
    <property type="component" value="Chromosome"/>
</dbReference>
<proteinExistence type="predicted"/>
<feature type="transmembrane region" description="Helical" evidence="1">
    <location>
        <begin position="132"/>
        <end position="149"/>
    </location>
</feature>